<dbReference type="InterPro" id="IPR031399">
    <property type="entry name" value="TDRP"/>
</dbReference>
<dbReference type="GO" id="GO:0005829">
    <property type="term" value="C:cytosol"/>
    <property type="evidence" value="ECO:0007669"/>
    <property type="project" value="TreeGrafter"/>
</dbReference>
<dbReference type="Pfam" id="PF15683">
    <property type="entry name" value="TDRP"/>
    <property type="match status" value="1"/>
</dbReference>
<feature type="compositionally biased region" description="Gly residues" evidence="1">
    <location>
        <begin position="1320"/>
        <end position="1333"/>
    </location>
</feature>
<feature type="region of interest" description="Disordered" evidence="1">
    <location>
        <begin position="1482"/>
        <end position="1506"/>
    </location>
</feature>
<evidence type="ECO:0000313" key="3">
    <source>
        <dbReference type="Proteomes" id="UP000700334"/>
    </source>
</evidence>
<feature type="compositionally biased region" description="Polar residues" evidence="1">
    <location>
        <begin position="925"/>
        <end position="934"/>
    </location>
</feature>
<organism evidence="2 3">
    <name type="scientific">Galemys pyrenaicus</name>
    <name type="common">Iberian desman</name>
    <name type="synonym">Pyrenean desman</name>
    <dbReference type="NCBI Taxonomy" id="202257"/>
    <lineage>
        <taxon>Eukaryota</taxon>
        <taxon>Metazoa</taxon>
        <taxon>Chordata</taxon>
        <taxon>Craniata</taxon>
        <taxon>Vertebrata</taxon>
        <taxon>Euteleostomi</taxon>
        <taxon>Mammalia</taxon>
        <taxon>Eutheria</taxon>
        <taxon>Laurasiatheria</taxon>
        <taxon>Eulipotyphla</taxon>
        <taxon>Talpidae</taxon>
        <taxon>Galemys</taxon>
    </lineage>
</organism>
<feature type="region of interest" description="Disordered" evidence="1">
    <location>
        <begin position="488"/>
        <end position="610"/>
    </location>
</feature>
<accession>A0A8J6ADT9</accession>
<proteinExistence type="predicted"/>
<feature type="region of interest" description="Disordered" evidence="1">
    <location>
        <begin position="1238"/>
        <end position="1340"/>
    </location>
</feature>
<feature type="compositionally biased region" description="Basic and acidic residues" evidence="1">
    <location>
        <begin position="2116"/>
        <end position="2126"/>
    </location>
</feature>
<dbReference type="PANTHER" id="PTHR35663">
    <property type="entry name" value="TESTIS DEVELOPMENT-RELATED PROTEIN-RELATED"/>
    <property type="match status" value="1"/>
</dbReference>
<protein>
    <submittedName>
        <fullName evidence="2">Testis development-related protein</fullName>
    </submittedName>
</protein>
<feature type="region of interest" description="Disordered" evidence="1">
    <location>
        <begin position="720"/>
        <end position="795"/>
    </location>
</feature>
<feature type="region of interest" description="Disordered" evidence="1">
    <location>
        <begin position="1932"/>
        <end position="2003"/>
    </location>
</feature>
<keyword evidence="3" id="KW-1185">Reference proteome</keyword>
<dbReference type="GO" id="GO:0005634">
    <property type="term" value="C:nucleus"/>
    <property type="evidence" value="ECO:0007669"/>
    <property type="project" value="TreeGrafter"/>
</dbReference>
<feature type="region of interest" description="Disordered" evidence="1">
    <location>
        <begin position="1656"/>
        <end position="1769"/>
    </location>
</feature>
<feature type="compositionally biased region" description="Low complexity" evidence="1">
    <location>
        <begin position="1530"/>
        <end position="1545"/>
    </location>
</feature>
<feature type="region of interest" description="Disordered" evidence="1">
    <location>
        <begin position="1352"/>
        <end position="1408"/>
    </location>
</feature>
<dbReference type="GO" id="GO:0007283">
    <property type="term" value="P:spermatogenesis"/>
    <property type="evidence" value="ECO:0007669"/>
    <property type="project" value="InterPro"/>
</dbReference>
<feature type="non-terminal residue" evidence="2">
    <location>
        <position position="1"/>
    </location>
</feature>
<feature type="compositionally biased region" description="Basic and acidic residues" evidence="1">
    <location>
        <begin position="1949"/>
        <end position="1962"/>
    </location>
</feature>
<feature type="compositionally biased region" description="Polar residues" evidence="1">
    <location>
        <begin position="766"/>
        <end position="778"/>
    </location>
</feature>
<gene>
    <name evidence="2" type="ORF">J0S82_006701</name>
</gene>
<feature type="compositionally biased region" description="Low complexity" evidence="1">
    <location>
        <begin position="488"/>
        <end position="499"/>
    </location>
</feature>
<comment type="caution">
    <text evidence="2">The sequence shown here is derived from an EMBL/GenBank/DDBJ whole genome shotgun (WGS) entry which is preliminary data.</text>
</comment>
<dbReference type="PANTHER" id="PTHR35663:SF1">
    <property type="entry name" value="TESTIS DEVELOPMENT-RELATED PROTEIN"/>
    <property type="match status" value="1"/>
</dbReference>
<dbReference type="Proteomes" id="UP000700334">
    <property type="component" value="Unassembled WGS sequence"/>
</dbReference>
<name>A0A8J6ADT9_GALPY</name>
<feature type="region of interest" description="Disordered" evidence="1">
    <location>
        <begin position="2091"/>
        <end position="2142"/>
    </location>
</feature>
<evidence type="ECO:0000313" key="2">
    <source>
        <dbReference type="EMBL" id="KAG8517561.1"/>
    </source>
</evidence>
<dbReference type="EMBL" id="JAGFMF010011648">
    <property type="protein sequence ID" value="KAG8517561.1"/>
    <property type="molecule type" value="Genomic_DNA"/>
</dbReference>
<feature type="region of interest" description="Disordered" evidence="1">
    <location>
        <begin position="870"/>
        <end position="961"/>
    </location>
</feature>
<feature type="region of interest" description="Disordered" evidence="1">
    <location>
        <begin position="1524"/>
        <end position="1586"/>
    </location>
</feature>
<feature type="region of interest" description="Disordered" evidence="1">
    <location>
        <begin position="246"/>
        <end position="277"/>
    </location>
</feature>
<sequence length="2171" mass="224903">GCHQAAELTCMADSVGRLGCCRPVLPLGRPSRCGVASRCRPGGGSLAPLVMVASQGLRLSGLSAGAPTTLFLTLELETRRAVEAALAAARLHTRSGDPSACLVTRRGGVLGPQQIALNMRELGEGAACPAQAPAPEQLHAQLPGRITSGHSKTTLQMQPAHSGASACVTSLSRAGGSGLRVCLAGEPGGRVGPLLPGACRPPAGRKPRASPAVRLWALAAPPVALGPPAACTATCTPALAGRTGMGQTRAHPVSGGAGSWPTLQPAHQPPEAPNLPRPDLFPDQAAVGISSVIETRGTCSPGDQLHLKCTGAWRLLRITPKPSVRRGMVGLSDHIDTAWPWSGTWRSASWGPGLYCRTKGCGPGGVAQMGTAPEATVEASAHPACAPTWRLQALAPAAWPHPSALGWRPALEAPRRGPTGPLHSKDQQHFLDGPVETKGPPVPSSHEVRSAAAALRASRWALRPPGALRGSAGQTVCHTWPVLGQLGAPAGPASGSAPQERPAVGTAATESEVGGQGSWGPAAGLWAPSPCGLHRRPPKGHSPPEASRFTQRPGWGDRSRLALRTGHPVEALREGSRAVRGSLPGLTAPREQRPRGGVQKPSPPPQWTLPTSLLHGGHLSPSRRLTFSFMAQPASLAFLSLAHRPRGVPDTGTRMGGEGQKYSPILLPRVEGAEGATGLREVGPLIGMKRAGDFLAGHSRPDLSAPVTASLRPWPPGALLASASPECRPRPGPRARTLSTGTVNPPEASTLAACPSSDAPEVPGGSWQTPARQRSAPQHGSPAGGRPEGGRARDLTLSGHCSLTLRTPEWLRALGALPQPPEAPVPQTEQSPQIWVWAGDGRACSGAAPQVGSAERGPGCIREKLPCGRAGATDTDGVGKLGQLRSSGQPRGAPRQDSTDTPALGGEGPSSPHACRGPTVCGATEGSQLPTRQPCTPPAPGLPHGGQQQKAEPADQGQGWQVRARGALADHTGSLCGCLGMGVSAAGFSVMGSPGQICLPPCPRAGGLSATGDTASLPGHSAHVQLEDGPCAPLDEGLGAAPSFPSSSGCQIPCTRRRAPGPPGGVVCPVLLRAVWTPAMPKSPGSWPRGNRAQARPARATPEVSSDVGAVPCSSWALSSSTDVLCSLTTRGLGRPHSVASGCHGTQHLDVLPFQSGASLPAGAKQVALAVASFLPEAVPDVGCAFLISQPGACGVQKCLGGGRAVPAGPLAAGECEVDSPAGFPGFGVLPLGVPKPLSALPPPTRSKPRSGLGLGSRGITGEEKRPRQPLSGAPAVRMRARTEPAQGPEAVALVTGTAAPSPASLGRTWPRPTARGEGRGGVLRWGGPGNAGEGRSRGAGLVRRGVGGFRARRGGARAGSRWAGAGGGWPRHRPPQSPRPGPAEPQAERLRAAGGSRRGARTPEAAAGMWRLSRNRVLLDDPLEEEDLRGALPAAPAAQVRARAGEACVGWGSDAGESGAQVSGAAWPGCAGGGARGWRRAGESAAQVGVQEPGRSGGTGPRGRLRRECLSRALWTLPGWWAPNPGSTRRQVGSRRGPSGVRGSRWLRSLLSGRAGVDRASPPLAPRPCGKPRERARGPQVAGGRVEVGGCDVRLARGSRSGPREPAPAGPLRLDLLADRAALPEGRTFAVQQNDEVVLGPSKFEISSPQMISPISSITCQREGFRSPKRWARGRGPGSGADRPAPPPAPSPRRRRPGAEPSPPPCPACAPRGRSPGAQPSRALAGAEGTPRRFMGRIDVWQQDTSLARERNRQSRGRRRSAGWPSRWSAQTGAAPVALLGLDTGLRPGALVAERVPCAPSPILPAALGRGCWPVRSRVGPGGGQHAPTPWAELGRAAGYSAGSPGACAASASRIQPERIRSRLPRRPISQDRPWGAVWGRSLRTRRVPLAPGVQLADHSSEGHMQPSREDSPWHWCPMATFALSCRPREASLRGGHTRGPQACAEEGPARADASRGEARGHGGQLGPPQCRARPSLSAPRPQQRGSPSLGRKLQPWTRPRRVAPRPSCLYPCLPARLLPCSPQHSGLAGRAPAIPTRAVQGAGFRGWKEVTSLFNRDDEQHLLKGCRQPKTREATLRLKEELKAEKKSGLWDVKQNVPPKRPHDLEGRGSAPLAREDDAQPGREDGEEGQAKSSLAGSGSRWALRSAGRLVSIRRQSRGHLGESWKELE</sequence>
<evidence type="ECO:0000256" key="1">
    <source>
        <dbReference type="SAM" id="MobiDB-lite"/>
    </source>
</evidence>
<feature type="compositionally biased region" description="Pro residues" evidence="1">
    <location>
        <begin position="267"/>
        <end position="276"/>
    </location>
</feature>
<dbReference type="OrthoDB" id="9634112at2759"/>
<reference evidence="2" key="1">
    <citation type="journal article" date="2021" name="Evol. Appl.">
        <title>The genome of the Pyrenean desman and the effects of bottlenecks and inbreeding on the genomic landscape of an endangered species.</title>
        <authorList>
            <person name="Escoda L."/>
            <person name="Castresana J."/>
        </authorList>
    </citation>
    <scope>NUCLEOTIDE SEQUENCE</scope>
    <source>
        <strain evidence="2">IBE-C5619</strain>
    </source>
</reference>
<feature type="region of interest" description="Disordered" evidence="1">
    <location>
        <begin position="1894"/>
        <end position="1915"/>
    </location>
</feature>
<feature type="compositionally biased region" description="Basic and acidic residues" evidence="1">
    <location>
        <begin position="1900"/>
        <end position="1914"/>
    </location>
</feature>